<evidence type="ECO:0000313" key="2">
    <source>
        <dbReference type="EMBL" id="KAL2840814.1"/>
    </source>
</evidence>
<evidence type="ECO:0000313" key="3">
    <source>
        <dbReference type="Proteomes" id="UP001610446"/>
    </source>
</evidence>
<evidence type="ECO:0000256" key="1">
    <source>
        <dbReference type="SAM" id="SignalP"/>
    </source>
</evidence>
<keyword evidence="3" id="KW-1185">Reference proteome</keyword>
<reference evidence="2 3" key="1">
    <citation type="submission" date="2024-07" db="EMBL/GenBank/DDBJ databases">
        <title>Section-level genome sequencing and comparative genomics of Aspergillus sections Usti and Cavernicolus.</title>
        <authorList>
            <consortium name="Lawrence Berkeley National Laboratory"/>
            <person name="Nybo J.L."/>
            <person name="Vesth T.C."/>
            <person name="Theobald S."/>
            <person name="Frisvad J.C."/>
            <person name="Larsen T.O."/>
            <person name="Kjaerboelling I."/>
            <person name="Rothschild-Mancinelli K."/>
            <person name="Lyhne E.K."/>
            <person name="Kogle M.E."/>
            <person name="Barry K."/>
            <person name="Clum A."/>
            <person name="Na H."/>
            <person name="Ledsgaard L."/>
            <person name="Lin J."/>
            <person name="Lipzen A."/>
            <person name="Kuo A."/>
            <person name="Riley R."/>
            <person name="Mondo S."/>
            <person name="Labutti K."/>
            <person name="Haridas S."/>
            <person name="Pangalinan J."/>
            <person name="Salamov A.A."/>
            <person name="Simmons B.A."/>
            <person name="Magnuson J.K."/>
            <person name="Chen J."/>
            <person name="Drula E."/>
            <person name="Henrissat B."/>
            <person name="Wiebenga A."/>
            <person name="Lubbers R.J."/>
            <person name="Gomes A.C."/>
            <person name="Makela M.R."/>
            <person name="Stajich J."/>
            <person name="Grigoriev I.V."/>
            <person name="Mortensen U.H."/>
            <person name="De Vries R.P."/>
            <person name="Baker S.E."/>
            <person name="Andersen M.R."/>
        </authorList>
    </citation>
    <scope>NUCLEOTIDE SEQUENCE [LARGE SCALE GENOMIC DNA]</scope>
    <source>
        <strain evidence="2 3">CBS 123904</strain>
    </source>
</reference>
<protein>
    <submittedName>
        <fullName evidence="2">Uncharacterized protein</fullName>
    </submittedName>
</protein>
<name>A0ABR4JLA9_9EURO</name>
<sequence length="254" mass="29002">MLLFNFGFLLLFLFLTRLIQALSGLELKQDTTQIFLLNMASDKKEQFGCKARPSSLLARSHVLSVFPAMMTRPRAMAGSTTQRLSSNMSPLTVQIRYRDGSIGFTAVSNKEEVINTRKKLMDDGWMVMQSQTFLDNDVDRRQIEHNNFLRVDEGTYLPGRFRRSEVGSNSLWVPPSAVTNLQIICVLHLGGPKSTIWNFEYLPPNESVRKIVLLSGTDIIFVAGWMKDWRIPYVHEDATGLLTEIIYVQHRPFV</sequence>
<dbReference type="EMBL" id="JBFXLU010000117">
    <property type="protein sequence ID" value="KAL2840814.1"/>
    <property type="molecule type" value="Genomic_DNA"/>
</dbReference>
<dbReference type="Proteomes" id="UP001610446">
    <property type="component" value="Unassembled WGS sequence"/>
</dbReference>
<comment type="caution">
    <text evidence="2">The sequence shown here is derived from an EMBL/GenBank/DDBJ whole genome shotgun (WGS) entry which is preliminary data.</text>
</comment>
<proteinExistence type="predicted"/>
<organism evidence="2 3">
    <name type="scientific">Aspergillus pseudoustus</name>
    <dbReference type="NCBI Taxonomy" id="1810923"/>
    <lineage>
        <taxon>Eukaryota</taxon>
        <taxon>Fungi</taxon>
        <taxon>Dikarya</taxon>
        <taxon>Ascomycota</taxon>
        <taxon>Pezizomycotina</taxon>
        <taxon>Eurotiomycetes</taxon>
        <taxon>Eurotiomycetidae</taxon>
        <taxon>Eurotiales</taxon>
        <taxon>Aspergillaceae</taxon>
        <taxon>Aspergillus</taxon>
        <taxon>Aspergillus subgen. Nidulantes</taxon>
    </lineage>
</organism>
<gene>
    <name evidence="2" type="ORF">BJY01DRAFT_16487</name>
</gene>
<feature type="signal peptide" evidence="1">
    <location>
        <begin position="1"/>
        <end position="21"/>
    </location>
</feature>
<feature type="chain" id="PRO_5045517090" evidence="1">
    <location>
        <begin position="22"/>
        <end position="254"/>
    </location>
</feature>
<keyword evidence="1" id="KW-0732">Signal</keyword>
<accession>A0ABR4JLA9</accession>